<dbReference type="PANTHER" id="PTHR11999">
    <property type="entry name" value="GROUP II PYRIDOXAL-5-PHOSPHATE DECARBOXYLASE"/>
    <property type="match status" value="1"/>
</dbReference>
<dbReference type="InterPro" id="IPR015422">
    <property type="entry name" value="PyrdxlP-dep_Trfase_small"/>
</dbReference>
<dbReference type="Gene3D" id="3.90.1150.10">
    <property type="entry name" value="Aspartate Aminotransferase, domain 1"/>
    <property type="match status" value="1"/>
</dbReference>
<dbReference type="GO" id="GO:0008483">
    <property type="term" value="F:transaminase activity"/>
    <property type="evidence" value="ECO:0007669"/>
    <property type="project" value="UniProtKB-KW"/>
</dbReference>
<proteinExistence type="inferred from homology"/>
<dbReference type="InterPro" id="IPR010977">
    <property type="entry name" value="Aromatic_deC"/>
</dbReference>
<dbReference type="Gene3D" id="3.40.640.10">
    <property type="entry name" value="Type I PLP-dependent aspartate aminotransferase-like (Major domain)"/>
    <property type="match status" value="1"/>
</dbReference>
<evidence type="ECO:0000256" key="7">
    <source>
        <dbReference type="RuleBase" id="RU000382"/>
    </source>
</evidence>
<keyword evidence="8" id="KW-0032">Aminotransferase</keyword>
<keyword evidence="9" id="KW-1185">Reference proteome</keyword>
<comment type="cofactor">
    <cofactor evidence="1 6 7">
        <name>pyridoxal 5'-phosphate</name>
        <dbReference type="ChEBI" id="CHEBI:597326"/>
    </cofactor>
</comment>
<dbReference type="OrthoDB" id="9803665at2"/>
<accession>A0A844Y1A7</accession>
<evidence type="ECO:0000256" key="1">
    <source>
        <dbReference type="ARBA" id="ARBA00001933"/>
    </source>
</evidence>
<evidence type="ECO:0000256" key="3">
    <source>
        <dbReference type="ARBA" id="ARBA00022793"/>
    </source>
</evidence>
<dbReference type="GO" id="GO:0016831">
    <property type="term" value="F:carboxy-lyase activity"/>
    <property type="evidence" value="ECO:0007669"/>
    <property type="project" value="UniProtKB-KW"/>
</dbReference>
<dbReference type="InterPro" id="IPR015424">
    <property type="entry name" value="PyrdxlP-dep_Trfase"/>
</dbReference>
<keyword evidence="4 6" id="KW-0663">Pyridoxal phosphate</keyword>
<dbReference type="PANTHER" id="PTHR11999:SF70">
    <property type="entry name" value="MIP05841P"/>
    <property type="match status" value="1"/>
</dbReference>
<dbReference type="InterPro" id="IPR015421">
    <property type="entry name" value="PyrdxlP-dep_Trfase_major"/>
</dbReference>
<keyword evidence="5 7" id="KW-0456">Lyase</keyword>
<evidence type="ECO:0000313" key="9">
    <source>
        <dbReference type="Proteomes" id="UP000444185"/>
    </source>
</evidence>
<dbReference type="RefSeq" id="WP_160607445.1">
    <property type="nucleotide sequence ID" value="NZ_WTYF01000004.1"/>
</dbReference>
<evidence type="ECO:0000256" key="4">
    <source>
        <dbReference type="ARBA" id="ARBA00022898"/>
    </source>
</evidence>
<evidence type="ECO:0000256" key="5">
    <source>
        <dbReference type="ARBA" id="ARBA00023239"/>
    </source>
</evidence>
<dbReference type="InterPro" id="IPR002129">
    <property type="entry name" value="PyrdxlP-dep_de-COase"/>
</dbReference>
<sequence length="469" mass="51093">MSSFPDKKIAQRLLEKAAQLATRGRYSDQALDPHQAPLAARDRFDIALPRRGRDPLEVIESLDSAARPGLSGMTDAGFMSWVIGGSHPAGVAADWMAAAWGQNACLYEASPASAQAEAASAKYLLDVLDLPPESSVGFATGATMAAFTSLAAARLCVLERAGHDFERKGLYGCPEVAIYIADDAHVTNYSALRYLGFGSDQLHRIPSLDDGTYDCDALEAAMAEDDVPARIVLAQAGHIMSGAFDDFTRLAALCKRHGAWLHVDGAFGLWVRASRRLRRIAEGVELADSWSVDGHKWLQIPYDCGFAIVKHEEYHRRAMSMQAGYLPKGEPLRNNSDYVPELSRRARGFSVWAVMQSLGRKGIEDMIESHCHSAHLLAQALRRLDGVEVINRQCLNQLAVAFHSPHCDGAEAVAQALNASGRYFVRTAQWQGRKLLRFSIINGETGPDHVAPMVDEIAAAWQAISRAAA</sequence>
<dbReference type="SUPFAM" id="SSF53383">
    <property type="entry name" value="PLP-dependent transferases"/>
    <property type="match status" value="1"/>
</dbReference>
<comment type="similarity">
    <text evidence="2 7">Belongs to the group II decarboxylase family.</text>
</comment>
<gene>
    <name evidence="8" type="ORF">GRI42_06185</name>
</gene>
<dbReference type="GO" id="GO:0030170">
    <property type="term" value="F:pyridoxal phosphate binding"/>
    <property type="evidence" value="ECO:0007669"/>
    <property type="project" value="InterPro"/>
</dbReference>
<dbReference type="Proteomes" id="UP000444185">
    <property type="component" value="Unassembled WGS sequence"/>
</dbReference>
<dbReference type="AlphaFoldDB" id="A0A844Y1A7"/>
<keyword evidence="3" id="KW-0210">Decarboxylase</keyword>
<feature type="modified residue" description="N6-(pyridoxal phosphate)lysine" evidence="6">
    <location>
        <position position="296"/>
    </location>
</feature>
<dbReference type="EMBL" id="WTYF01000004">
    <property type="protein sequence ID" value="MXO50892.1"/>
    <property type="molecule type" value="Genomic_DNA"/>
</dbReference>
<comment type="caution">
    <text evidence="8">The sequence shown here is derived from an EMBL/GenBank/DDBJ whole genome shotgun (WGS) entry which is preliminary data.</text>
</comment>
<dbReference type="Pfam" id="PF00282">
    <property type="entry name" value="Pyridoxal_deC"/>
    <property type="match status" value="1"/>
</dbReference>
<keyword evidence="8" id="KW-0808">Transferase</keyword>
<dbReference type="GO" id="GO:0019752">
    <property type="term" value="P:carboxylic acid metabolic process"/>
    <property type="evidence" value="ECO:0007669"/>
    <property type="project" value="InterPro"/>
</dbReference>
<reference evidence="8 9" key="1">
    <citation type="submission" date="2019-12" db="EMBL/GenBank/DDBJ databases">
        <title>Genomic-based taxomic classification of the family Erythrobacteraceae.</title>
        <authorList>
            <person name="Xu L."/>
        </authorList>
    </citation>
    <scope>NUCLEOTIDE SEQUENCE [LARGE SCALE GENOMIC DNA]</scope>
    <source>
        <strain evidence="8 9">DSM 16225</strain>
    </source>
</reference>
<protein>
    <submittedName>
        <fullName evidence="8">Aminotransferase class V-fold PLP-dependent enzyme</fullName>
    </submittedName>
</protein>
<evidence type="ECO:0000256" key="2">
    <source>
        <dbReference type="ARBA" id="ARBA00009533"/>
    </source>
</evidence>
<evidence type="ECO:0000256" key="6">
    <source>
        <dbReference type="PIRSR" id="PIRSR602129-50"/>
    </source>
</evidence>
<name>A0A844Y1A7_9SPHN</name>
<organism evidence="8 9">
    <name type="scientific">Qipengyuania gaetbuli</name>
    <dbReference type="NCBI Taxonomy" id="266952"/>
    <lineage>
        <taxon>Bacteria</taxon>
        <taxon>Pseudomonadati</taxon>
        <taxon>Pseudomonadota</taxon>
        <taxon>Alphaproteobacteria</taxon>
        <taxon>Sphingomonadales</taxon>
        <taxon>Erythrobacteraceae</taxon>
        <taxon>Qipengyuania</taxon>
    </lineage>
</organism>
<evidence type="ECO:0000313" key="8">
    <source>
        <dbReference type="EMBL" id="MXO50892.1"/>
    </source>
</evidence>